<evidence type="ECO:0000313" key="2">
    <source>
        <dbReference type="Proteomes" id="UP000828390"/>
    </source>
</evidence>
<protein>
    <submittedName>
        <fullName evidence="1">Uncharacterized protein</fullName>
    </submittedName>
</protein>
<dbReference type="PANTHER" id="PTHR26392:SF92">
    <property type="entry name" value="PROTEIN KINASE DOMAIN-CONTAINING PROTEIN"/>
    <property type="match status" value="1"/>
</dbReference>
<dbReference type="InterPro" id="IPR027417">
    <property type="entry name" value="P-loop_NTPase"/>
</dbReference>
<dbReference type="EMBL" id="JAIWYP010000011">
    <property type="protein sequence ID" value="KAH3734374.1"/>
    <property type="molecule type" value="Genomic_DNA"/>
</dbReference>
<dbReference type="SUPFAM" id="SSF52540">
    <property type="entry name" value="P-loop containing nucleoside triphosphate hydrolases"/>
    <property type="match status" value="1"/>
</dbReference>
<name>A0A9D4CYC1_DREPO</name>
<dbReference type="Gene3D" id="3.40.50.300">
    <property type="entry name" value="P-loop containing nucleotide triphosphate hydrolases"/>
    <property type="match status" value="1"/>
</dbReference>
<evidence type="ECO:0000313" key="1">
    <source>
        <dbReference type="EMBL" id="KAH3734374.1"/>
    </source>
</evidence>
<comment type="caution">
    <text evidence="1">The sequence shown here is derived from an EMBL/GenBank/DDBJ whole genome shotgun (WGS) entry which is preliminary data.</text>
</comment>
<proteinExistence type="predicted"/>
<reference evidence="1" key="1">
    <citation type="journal article" date="2019" name="bioRxiv">
        <title>The Genome of the Zebra Mussel, Dreissena polymorpha: A Resource for Invasive Species Research.</title>
        <authorList>
            <person name="McCartney M.A."/>
            <person name="Auch B."/>
            <person name="Kono T."/>
            <person name="Mallez S."/>
            <person name="Zhang Y."/>
            <person name="Obille A."/>
            <person name="Becker A."/>
            <person name="Abrahante J.E."/>
            <person name="Garbe J."/>
            <person name="Badalamenti J.P."/>
            <person name="Herman A."/>
            <person name="Mangelson H."/>
            <person name="Liachko I."/>
            <person name="Sullivan S."/>
            <person name="Sone E.D."/>
            <person name="Koren S."/>
            <person name="Silverstein K.A.T."/>
            <person name="Beckman K.B."/>
            <person name="Gohl D.M."/>
        </authorList>
    </citation>
    <scope>NUCLEOTIDE SEQUENCE</scope>
    <source>
        <strain evidence="1">Duluth1</strain>
        <tissue evidence="1">Whole animal</tissue>
    </source>
</reference>
<dbReference type="Proteomes" id="UP000828390">
    <property type="component" value="Unassembled WGS sequence"/>
</dbReference>
<accession>A0A9D4CYC1</accession>
<sequence length="226" mass="25849">MLKNNVVIVDSPGVGESEEIKNITLGYVEKASAFVYVIDMMNAGGVQQRMQEFIEEVKKKANEVYGVNLQKAIFVCNKWDEVPTHEKTTVIKDTVERLKQLWNGLDEKQIIPFSTTEAQWIQGQGAVAPNFRKVLDKLADLIPTAQYTTTLKAQTGLGKVLEKSLQIASTHIENSRLNEEQLRVKTTEAEKRLENLEEKKHVFISRQRENVKTRIHTEASKIYDRY</sequence>
<dbReference type="AlphaFoldDB" id="A0A9D4CYC1"/>
<reference evidence="1" key="2">
    <citation type="submission" date="2020-11" db="EMBL/GenBank/DDBJ databases">
        <authorList>
            <person name="McCartney M.A."/>
            <person name="Auch B."/>
            <person name="Kono T."/>
            <person name="Mallez S."/>
            <person name="Becker A."/>
            <person name="Gohl D.M."/>
            <person name="Silverstein K.A.T."/>
            <person name="Koren S."/>
            <person name="Bechman K.B."/>
            <person name="Herman A."/>
            <person name="Abrahante J.E."/>
            <person name="Garbe J."/>
        </authorList>
    </citation>
    <scope>NUCLEOTIDE SEQUENCE</scope>
    <source>
        <strain evidence="1">Duluth1</strain>
        <tissue evidence="1">Whole animal</tissue>
    </source>
</reference>
<organism evidence="1 2">
    <name type="scientific">Dreissena polymorpha</name>
    <name type="common">Zebra mussel</name>
    <name type="synonym">Mytilus polymorpha</name>
    <dbReference type="NCBI Taxonomy" id="45954"/>
    <lineage>
        <taxon>Eukaryota</taxon>
        <taxon>Metazoa</taxon>
        <taxon>Spiralia</taxon>
        <taxon>Lophotrochozoa</taxon>
        <taxon>Mollusca</taxon>
        <taxon>Bivalvia</taxon>
        <taxon>Autobranchia</taxon>
        <taxon>Heteroconchia</taxon>
        <taxon>Euheterodonta</taxon>
        <taxon>Imparidentia</taxon>
        <taxon>Neoheterodontei</taxon>
        <taxon>Myida</taxon>
        <taxon>Dreissenoidea</taxon>
        <taxon>Dreissenidae</taxon>
        <taxon>Dreissena</taxon>
    </lineage>
</organism>
<dbReference type="PANTHER" id="PTHR26392">
    <property type="entry name" value="MITOGEN-ACTIVATED PROTEIN KINASE KINASE KINASE 7-RELATED"/>
    <property type="match status" value="1"/>
</dbReference>
<gene>
    <name evidence="1" type="ORF">DPMN_040813</name>
</gene>
<keyword evidence="2" id="KW-1185">Reference proteome</keyword>